<reference evidence="5" key="1">
    <citation type="submission" date="2020-11" db="EMBL/GenBank/DDBJ databases">
        <authorList>
            <consortium name="DOE Joint Genome Institute"/>
            <person name="Ahrendt S."/>
            <person name="Riley R."/>
            <person name="Andreopoulos W."/>
            <person name="Labutti K."/>
            <person name="Pangilinan J."/>
            <person name="Ruiz-Duenas F.J."/>
            <person name="Barrasa J.M."/>
            <person name="Sanchez-Garcia M."/>
            <person name="Camarero S."/>
            <person name="Miyauchi S."/>
            <person name="Serrano A."/>
            <person name="Linde D."/>
            <person name="Babiker R."/>
            <person name="Drula E."/>
            <person name="Ayuso-Fernandez I."/>
            <person name="Pacheco R."/>
            <person name="Padilla G."/>
            <person name="Ferreira P."/>
            <person name="Barriuso J."/>
            <person name="Kellner H."/>
            <person name="Castanera R."/>
            <person name="Alfaro M."/>
            <person name="Ramirez L."/>
            <person name="Pisabarro A.G."/>
            <person name="Kuo A."/>
            <person name="Tritt A."/>
            <person name="Lipzen A."/>
            <person name="He G."/>
            <person name="Yan M."/>
            <person name="Ng V."/>
            <person name="Cullen D."/>
            <person name="Martin F."/>
            <person name="Rosso M.-N."/>
            <person name="Henrissat B."/>
            <person name="Hibbett D."/>
            <person name="Martinez A.T."/>
            <person name="Grigoriev I.V."/>
        </authorList>
    </citation>
    <scope>NUCLEOTIDE SEQUENCE</scope>
    <source>
        <strain evidence="5">CBS 247.69</strain>
    </source>
</reference>
<keyword evidence="6" id="KW-1185">Reference proteome</keyword>
<protein>
    <submittedName>
        <fullName evidence="5">Guanine nucleotide binding protein, alpha subunit</fullName>
    </submittedName>
</protein>
<feature type="binding site" evidence="4">
    <location>
        <begin position="3"/>
        <end position="6"/>
    </location>
    <ligand>
        <name>GTP</name>
        <dbReference type="ChEBI" id="CHEBI:37565"/>
    </ligand>
</feature>
<dbReference type="Gene3D" id="3.40.50.300">
    <property type="entry name" value="P-loop containing nucleotide triphosphate hydrolases"/>
    <property type="match status" value="1"/>
</dbReference>
<keyword evidence="3" id="KW-0807">Transducer</keyword>
<dbReference type="InterPro" id="IPR027417">
    <property type="entry name" value="P-loop_NTPase"/>
</dbReference>
<dbReference type="GO" id="GO:0001664">
    <property type="term" value="F:G protein-coupled receptor binding"/>
    <property type="evidence" value="ECO:0007669"/>
    <property type="project" value="TreeGrafter"/>
</dbReference>
<keyword evidence="1 4" id="KW-0547">Nucleotide-binding</keyword>
<dbReference type="GO" id="GO:0005525">
    <property type="term" value="F:GTP binding"/>
    <property type="evidence" value="ECO:0007669"/>
    <property type="project" value="UniProtKB-KW"/>
</dbReference>
<organism evidence="5 6">
    <name type="scientific">Collybia nuda</name>
    <dbReference type="NCBI Taxonomy" id="64659"/>
    <lineage>
        <taxon>Eukaryota</taxon>
        <taxon>Fungi</taxon>
        <taxon>Dikarya</taxon>
        <taxon>Basidiomycota</taxon>
        <taxon>Agaricomycotina</taxon>
        <taxon>Agaricomycetes</taxon>
        <taxon>Agaricomycetidae</taxon>
        <taxon>Agaricales</taxon>
        <taxon>Tricholomatineae</taxon>
        <taxon>Clitocybaceae</taxon>
        <taxon>Collybia</taxon>
    </lineage>
</organism>
<dbReference type="GO" id="GO:0031683">
    <property type="term" value="F:G-protein beta/gamma-subunit complex binding"/>
    <property type="evidence" value="ECO:0007669"/>
    <property type="project" value="InterPro"/>
</dbReference>
<dbReference type="Pfam" id="PF00503">
    <property type="entry name" value="G-alpha"/>
    <property type="match status" value="1"/>
</dbReference>
<dbReference type="PANTHER" id="PTHR10218">
    <property type="entry name" value="GTP-BINDING PROTEIN ALPHA SUBUNIT"/>
    <property type="match status" value="1"/>
</dbReference>
<dbReference type="OrthoDB" id="5817230at2759"/>
<name>A0A9P6C7Z0_9AGAR</name>
<dbReference type="PROSITE" id="PS51882">
    <property type="entry name" value="G_ALPHA"/>
    <property type="match status" value="1"/>
</dbReference>
<accession>A0A9P6C7Z0</accession>
<dbReference type="GO" id="GO:0005834">
    <property type="term" value="C:heterotrimeric G-protein complex"/>
    <property type="evidence" value="ECO:0007669"/>
    <property type="project" value="TreeGrafter"/>
</dbReference>
<dbReference type="AlphaFoldDB" id="A0A9P6C7Z0"/>
<proteinExistence type="predicted"/>
<evidence type="ECO:0000256" key="1">
    <source>
        <dbReference type="ARBA" id="ARBA00022741"/>
    </source>
</evidence>
<gene>
    <name evidence="5" type="ORF">BDZ94DRAFT_792337</name>
</gene>
<dbReference type="EMBL" id="MU150731">
    <property type="protein sequence ID" value="KAF9455362.1"/>
    <property type="molecule type" value="Genomic_DNA"/>
</dbReference>
<evidence type="ECO:0000256" key="4">
    <source>
        <dbReference type="PIRSR" id="PIRSR601019-1"/>
    </source>
</evidence>
<dbReference type="GO" id="GO:0005737">
    <property type="term" value="C:cytoplasm"/>
    <property type="evidence" value="ECO:0007669"/>
    <property type="project" value="TreeGrafter"/>
</dbReference>
<dbReference type="PANTHER" id="PTHR10218:SF360">
    <property type="entry name" value="GUANINE NUCLEOTIDE-BINDING PROTEIN SUBUNIT ALPHA HOMOLOG"/>
    <property type="match status" value="1"/>
</dbReference>
<sequence length="92" mass="10635">MLNKADLLKKKLAAGVRVRKYITSYGDRPDSYENVSEYFRSHFLQVHRRKDISKRSLYVHFTSMLDIKATQSIISNVGEVIIRQHIAQIGLA</sequence>
<dbReference type="Proteomes" id="UP000807353">
    <property type="component" value="Unassembled WGS sequence"/>
</dbReference>
<evidence type="ECO:0000313" key="6">
    <source>
        <dbReference type="Proteomes" id="UP000807353"/>
    </source>
</evidence>
<dbReference type="GO" id="GO:0007188">
    <property type="term" value="P:adenylate cyclase-modulating G protein-coupled receptor signaling pathway"/>
    <property type="evidence" value="ECO:0007669"/>
    <property type="project" value="TreeGrafter"/>
</dbReference>
<dbReference type="GO" id="GO:0003924">
    <property type="term" value="F:GTPase activity"/>
    <property type="evidence" value="ECO:0007669"/>
    <property type="project" value="InterPro"/>
</dbReference>
<comment type="caution">
    <text evidence="5">The sequence shown here is derived from an EMBL/GenBank/DDBJ whole genome shotgun (WGS) entry which is preliminary data.</text>
</comment>
<evidence type="ECO:0000256" key="3">
    <source>
        <dbReference type="ARBA" id="ARBA00023224"/>
    </source>
</evidence>
<dbReference type="InterPro" id="IPR001019">
    <property type="entry name" value="Gprotein_alpha_su"/>
</dbReference>
<evidence type="ECO:0000256" key="2">
    <source>
        <dbReference type="ARBA" id="ARBA00023134"/>
    </source>
</evidence>
<evidence type="ECO:0000313" key="5">
    <source>
        <dbReference type="EMBL" id="KAF9455362.1"/>
    </source>
</evidence>
<keyword evidence="2 4" id="KW-0342">GTP-binding</keyword>